<dbReference type="InterPro" id="IPR013087">
    <property type="entry name" value="Znf_C2H2_type"/>
</dbReference>
<accession>A0ABN8PIN8</accession>
<evidence type="ECO:0000259" key="5">
    <source>
        <dbReference type="PROSITE" id="PS50157"/>
    </source>
</evidence>
<evidence type="ECO:0000256" key="2">
    <source>
        <dbReference type="ARBA" id="ARBA00022771"/>
    </source>
</evidence>
<sequence length="289" mass="32467">MDCDLLFEEFMDPSALDFNELEGKYPLYGYSESPDGLPDQHIDSIGLSCPVDVYLDYLFSKGIVDSMDDHIILASECDEVGELKEHLISSVFNSYYKQTFEIEKGASGKDNLVLSASLLLPDNDQSSDTASLSDASSDVSDNLEGLAARYQYYGAGGQAAVVEFPLDGQPGAICKGQAGNRGERARRRVSTREYKCNFPGCTKVYTKSSHLKAHIRRHTGEKPFACTWKGCNWRFSRSDELARHKRSHSGIKPFICDLCDKRFSRSDHLAKHRKTHYRTRKNSTCVMKM</sequence>
<keyword evidence="1" id="KW-0479">Metal-binding</keyword>
<proteinExistence type="predicted"/>
<keyword evidence="3" id="KW-0862">Zinc</keyword>
<reference evidence="6 7" key="1">
    <citation type="submission" date="2022-05" db="EMBL/GenBank/DDBJ databases">
        <authorList>
            <consortium name="Genoscope - CEA"/>
            <person name="William W."/>
        </authorList>
    </citation>
    <scope>NUCLEOTIDE SEQUENCE [LARGE SCALE GENOMIC DNA]</scope>
</reference>
<dbReference type="EMBL" id="CALNXI010000876">
    <property type="protein sequence ID" value="CAH3144737.1"/>
    <property type="molecule type" value="Genomic_DNA"/>
</dbReference>
<gene>
    <name evidence="6" type="ORF">PEVE_00043255</name>
</gene>
<organism evidence="6 7">
    <name type="scientific">Porites evermanni</name>
    <dbReference type="NCBI Taxonomy" id="104178"/>
    <lineage>
        <taxon>Eukaryota</taxon>
        <taxon>Metazoa</taxon>
        <taxon>Cnidaria</taxon>
        <taxon>Anthozoa</taxon>
        <taxon>Hexacorallia</taxon>
        <taxon>Scleractinia</taxon>
        <taxon>Fungiina</taxon>
        <taxon>Poritidae</taxon>
        <taxon>Porites</taxon>
    </lineage>
</organism>
<evidence type="ECO:0000256" key="1">
    <source>
        <dbReference type="ARBA" id="ARBA00022723"/>
    </source>
</evidence>
<evidence type="ECO:0000256" key="3">
    <source>
        <dbReference type="ARBA" id="ARBA00022833"/>
    </source>
</evidence>
<feature type="domain" description="C2H2-type" evidence="5">
    <location>
        <begin position="224"/>
        <end position="253"/>
    </location>
</feature>
<dbReference type="Pfam" id="PF00096">
    <property type="entry name" value="zf-C2H2"/>
    <property type="match status" value="3"/>
</dbReference>
<keyword evidence="2 4" id="KW-0863">Zinc-finger</keyword>
<feature type="domain" description="C2H2-type" evidence="5">
    <location>
        <begin position="194"/>
        <end position="223"/>
    </location>
</feature>
<evidence type="ECO:0000313" key="6">
    <source>
        <dbReference type="EMBL" id="CAH3144737.1"/>
    </source>
</evidence>
<evidence type="ECO:0000256" key="4">
    <source>
        <dbReference type="PROSITE-ProRule" id="PRU00042"/>
    </source>
</evidence>
<dbReference type="PANTHER" id="PTHR23235:SF120">
    <property type="entry name" value="KRUPPEL-LIKE FACTOR 15"/>
    <property type="match status" value="1"/>
</dbReference>
<evidence type="ECO:0000313" key="7">
    <source>
        <dbReference type="Proteomes" id="UP001159427"/>
    </source>
</evidence>
<dbReference type="PROSITE" id="PS50157">
    <property type="entry name" value="ZINC_FINGER_C2H2_2"/>
    <property type="match status" value="3"/>
</dbReference>
<protein>
    <recommendedName>
        <fullName evidence="5">C2H2-type domain-containing protein</fullName>
    </recommendedName>
</protein>
<comment type="caution">
    <text evidence="6">The sequence shown here is derived from an EMBL/GenBank/DDBJ whole genome shotgun (WGS) entry which is preliminary data.</text>
</comment>
<dbReference type="PANTHER" id="PTHR23235">
    <property type="entry name" value="KRUEPPEL-LIKE TRANSCRIPTION FACTOR"/>
    <property type="match status" value="1"/>
</dbReference>
<dbReference type="Gene3D" id="3.30.160.60">
    <property type="entry name" value="Classic Zinc Finger"/>
    <property type="match status" value="3"/>
</dbReference>
<dbReference type="PROSITE" id="PS00028">
    <property type="entry name" value="ZINC_FINGER_C2H2_1"/>
    <property type="match status" value="3"/>
</dbReference>
<dbReference type="SUPFAM" id="SSF57667">
    <property type="entry name" value="beta-beta-alpha zinc fingers"/>
    <property type="match status" value="2"/>
</dbReference>
<feature type="domain" description="C2H2-type" evidence="5">
    <location>
        <begin position="254"/>
        <end position="281"/>
    </location>
</feature>
<name>A0ABN8PIN8_9CNID</name>
<dbReference type="InterPro" id="IPR036236">
    <property type="entry name" value="Znf_C2H2_sf"/>
</dbReference>
<dbReference type="Proteomes" id="UP001159427">
    <property type="component" value="Unassembled WGS sequence"/>
</dbReference>
<keyword evidence="7" id="KW-1185">Reference proteome</keyword>
<dbReference type="SMART" id="SM00355">
    <property type="entry name" value="ZnF_C2H2"/>
    <property type="match status" value="3"/>
</dbReference>